<organism evidence="7 8">
    <name type="scientific">Enterobacillus tribolii</name>
    <dbReference type="NCBI Taxonomy" id="1487935"/>
    <lineage>
        <taxon>Bacteria</taxon>
        <taxon>Pseudomonadati</taxon>
        <taxon>Pseudomonadota</taxon>
        <taxon>Gammaproteobacteria</taxon>
        <taxon>Enterobacterales</taxon>
        <taxon>Hafniaceae</taxon>
        <taxon>Enterobacillus</taxon>
    </lineage>
</organism>
<dbReference type="GO" id="GO:0046872">
    <property type="term" value="F:metal ion binding"/>
    <property type="evidence" value="ECO:0007669"/>
    <property type="project" value="UniProtKB-KW"/>
</dbReference>
<dbReference type="InterPro" id="IPR051452">
    <property type="entry name" value="Diverse_Oxidoreductases"/>
</dbReference>
<sequence length="155" mass="17177">MKFNLNGKPASFDGEPDTPLLWVIRENFGLTGTKFSCGIGACGACTVHVDGEAVRSCSYPLKLVEGRSVTTIEGLAEERRHPVQQAWIDEDVPQCGYCQSGMIMTVSAVLAQNPRPDEQQIFRQITNLCRCATYHRIKGAIRRASQTMTPEQERS</sequence>
<dbReference type="Pfam" id="PF01799">
    <property type="entry name" value="Fer2_2"/>
    <property type="match status" value="1"/>
</dbReference>
<protein>
    <submittedName>
        <fullName evidence="7">Isoquinoline 1-oxidoreductase alpha subunit</fullName>
    </submittedName>
</protein>
<dbReference type="OrthoDB" id="9775084at2"/>
<evidence type="ECO:0000256" key="3">
    <source>
        <dbReference type="ARBA" id="ARBA00023002"/>
    </source>
</evidence>
<reference evidence="7 8" key="1">
    <citation type="submission" date="2018-07" db="EMBL/GenBank/DDBJ databases">
        <title>Genomic Encyclopedia of Type Strains, Phase IV (KMG-IV): sequencing the most valuable type-strain genomes for metagenomic binning, comparative biology and taxonomic classification.</title>
        <authorList>
            <person name="Goeker M."/>
        </authorList>
    </citation>
    <scope>NUCLEOTIDE SEQUENCE [LARGE SCALE GENOMIC DNA]</scope>
    <source>
        <strain evidence="7 8">DSM 103736</strain>
    </source>
</reference>
<dbReference type="AlphaFoldDB" id="A0A370QUI2"/>
<dbReference type="Gene3D" id="3.10.20.30">
    <property type="match status" value="1"/>
</dbReference>
<accession>A0A370QUI2</accession>
<dbReference type="PANTHER" id="PTHR44379">
    <property type="entry name" value="OXIDOREDUCTASE WITH IRON-SULFUR SUBUNIT"/>
    <property type="match status" value="1"/>
</dbReference>
<dbReference type="PROSITE" id="PS00197">
    <property type="entry name" value="2FE2S_FER_1"/>
    <property type="match status" value="1"/>
</dbReference>
<name>A0A370QUI2_9GAMM</name>
<comment type="caution">
    <text evidence="7">The sequence shown here is derived from an EMBL/GenBank/DDBJ whole genome shotgun (WGS) entry which is preliminary data.</text>
</comment>
<dbReference type="InterPro" id="IPR002888">
    <property type="entry name" value="2Fe-2S-bd"/>
</dbReference>
<keyword evidence="8" id="KW-1185">Reference proteome</keyword>
<proteinExistence type="predicted"/>
<dbReference type="Gene3D" id="1.10.150.120">
    <property type="entry name" value="[2Fe-2S]-binding domain"/>
    <property type="match status" value="1"/>
</dbReference>
<dbReference type="InterPro" id="IPR006058">
    <property type="entry name" value="2Fe2S_fd_BS"/>
</dbReference>
<keyword evidence="5" id="KW-0411">Iron-sulfur</keyword>
<evidence type="ECO:0000256" key="5">
    <source>
        <dbReference type="ARBA" id="ARBA00023014"/>
    </source>
</evidence>
<evidence type="ECO:0000313" key="8">
    <source>
        <dbReference type="Proteomes" id="UP000254848"/>
    </source>
</evidence>
<dbReference type="SUPFAM" id="SSF54292">
    <property type="entry name" value="2Fe-2S ferredoxin-like"/>
    <property type="match status" value="1"/>
</dbReference>
<keyword evidence="4" id="KW-0408">Iron</keyword>
<evidence type="ECO:0000256" key="2">
    <source>
        <dbReference type="ARBA" id="ARBA00022723"/>
    </source>
</evidence>
<feature type="domain" description="2Fe-2S ferredoxin-type" evidence="6">
    <location>
        <begin position="1"/>
        <end position="75"/>
    </location>
</feature>
<evidence type="ECO:0000256" key="4">
    <source>
        <dbReference type="ARBA" id="ARBA00023004"/>
    </source>
</evidence>
<evidence type="ECO:0000256" key="1">
    <source>
        <dbReference type="ARBA" id="ARBA00022714"/>
    </source>
</evidence>
<dbReference type="SUPFAM" id="SSF47741">
    <property type="entry name" value="CO dehydrogenase ISP C-domain like"/>
    <property type="match status" value="1"/>
</dbReference>
<gene>
    <name evidence="7" type="ORF">C8D90_103299</name>
</gene>
<dbReference type="CDD" id="cd00207">
    <property type="entry name" value="fer2"/>
    <property type="match status" value="1"/>
</dbReference>
<keyword evidence="1" id="KW-0001">2Fe-2S</keyword>
<dbReference type="Pfam" id="PF00111">
    <property type="entry name" value="Fer2"/>
    <property type="match status" value="1"/>
</dbReference>
<dbReference type="Proteomes" id="UP000254848">
    <property type="component" value="Unassembled WGS sequence"/>
</dbReference>
<dbReference type="EMBL" id="QRAP01000003">
    <property type="protein sequence ID" value="RDK92906.1"/>
    <property type="molecule type" value="Genomic_DNA"/>
</dbReference>
<dbReference type="PROSITE" id="PS51085">
    <property type="entry name" value="2FE2S_FER_2"/>
    <property type="match status" value="1"/>
</dbReference>
<evidence type="ECO:0000313" key="7">
    <source>
        <dbReference type="EMBL" id="RDK92906.1"/>
    </source>
</evidence>
<dbReference type="InterPro" id="IPR001041">
    <property type="entry name" value="2Fe-2S_ferredoxin-type"/>
</dbReference>
<evidence type="ECO:0000259" key="6">
    <source>
        <dbReference type="PROSITE" id="PS51085"/>
    </source>
</evidence>
<keyword evidence="2" id="KW-0479">Metal-binding</keyword>
<dbReference type="GO" id="GO:0051537">
    <property type="term" value="F:2 iron, 2 sulfur cluster binding"/>
    <property type="evidence" value="ECO:0007669"/>
    <property type="project" value="UniProtKB-KW"/>
</dbReference>
<dbReference type="InterPro" id="IPR036010">
    <property type="entry name" value="2Fe-2S_ferredoxin-like_sf"/>
</dbReference>
<keyword evidence="3" id="KW-0560">Oxidoreductase</keyword>
<dbReference type="InterPro" id="IPR036884">
    <property type="entry name" value="2Fe-2S-bd_dom_sf"/>
</dbReference>
<dbReference type="InterPro" id="IPR012675">
    <property type="entry name" value="Beta-grasp_dom_sf"/>
</dbReference>
<dbReference type="PANTHER" id="PTHR44379:SF2">
    <property type="entry name" value="BLR6218 PROTEIN"/>
    <property type="match status" value="1"/>
</dbReference>
<dbReference type="GO" id="GO:0016491">
    <property type="term" value="F:oxidoreductase activity"/>
    <property type="evidence" value="ECO:0007669"/>
    <property type="project" value="UniProtKB-KW"/>
</dbReference>